<dbReference type="SUPFAM" id="SSF63829">
    <property type="entry name" value="Calcium-dependent phosphotriesterase"/>
    <property type="match status" value="2"/>
</dbReference>
<dbReference type="SUPFAM" id="SSF46894">
    <property type="entry name" value="C-terminal effector domain of the bipartite response regulators"/>
    <property type="match status" value="1"/>
</dbReference>
<sequence length="986" mass="114270">MRHCICMPVNRRDDLSVGRCRLSTLWERSVRIVRIPFLGWAVCVLIGLDVHAHDIPFVPPVYNYTTAMYGGGNQNWAVAQGANGVMYIGNNNGLLCFDGVNWELHRLPNHLSVKSLFVDTTARPERIYVGSFEEFGYFTADAAHRLTYHSLKPLVKDYLFRNDEIWTIHKVGTVIYFQSFSSYFAYRPTDGLIRHARPYPAPLYFFEAGGELVSQLINDDFYRFNENGKAERLFERKQVGDDDIVSVLPFGREWLLVSSQHGFFIFDPATHAIRPWPTDIDSELRTAAVNRAVCTHDSIYIVGTLNKGLFAVGRDGTRRWLLHRQNGLNNNTVLGLFVDHDHHVWAALDNGISLVHTRSGLSFFQPDGIQLGLVEEMLFYDGKLYLATNQGVYKSSRIDGQMDRLPGFDTQSWFIRCFDGQMITGNNRGTSFIRNDRNLPLETSTGGMDIRQARLHEQDVLIESTYTYLSVYRRNEAGRWMFARQIDGFYDLIHHLETDHTGNIWAGHMYKGVYRLRLNDSLSTVVETTYFPHLHPADSTPAHIRVMKLRGRIVFSDGRHFYTYDDIDRRIVLYEQLNTQLCGLEDVNRMTAINDSLYWFVCDGAYALVGLHNNIYRLREKIPFAILNHPPNSGRGNVHVTNDGVSYLCLDGGIARYLPQSGIPYPPKTLRLHAVSTYNRRNDQRQHLPVDVPPAPIDYAFNHLTFAFQYPDFSRKAFRIECLLEPYDTRWIATDDHRRIEYAYLPAGEYTLRARVLNDLGEELSVLSYSFRIQKPWYRTFTAGVGYLFLGILLMFFFIRLYTRRVMRKRSALFEQQEKERMAQLDRQEKLITALRNERLEADLTHKGKELAGATMNIINQKEFLNKLKHEIQAVILREKMNKNEGHKLLALIDSNLSDEDDWVLFQENFDLIHENFFRRLQEQYPVLTPTDLKLCALLRLNYSSKEIANMLNLTIRGAEAARYRLRKKLNLPEEVNLVSFMIDFK</sequence>
<dbReference type="EMBL" id="FMMM01000026">
    <property type="protein sequence ID" value="SCQ19700.1"/>
    <property type="molecule type" value="Genomic_DNA"/>
</dbReference>
<evidence type="ECO:0000256" key="1">
    <source>
        <dbReference type="SAM" id="Phobius"/>
    </source>
</evidence>
<feature type="transmembrane region" description="Helical" evidence="1">
    <location>
        <begin position="777"/>
        <end position="802"/>
    </location>
</feature>
<dbReference type="InterPro" id="IPR016032">
    <property type="entry name" value="Sig_transdc_resp-reg_C-effctor"/>
</dbReference>
<name>A0A1D3UHS4_TANFO</name>
<evidence type="ECO:0000313" key="4">
    <source>
        <dbReference type="Proteomes" id="UP000182057"/>
    </source>
</evidence>
<dbReference type="Gene3D" id="2.130.10.10">
    <property type="entry name" value="YVTN repeat-like/Quinoprotein amine dehydrogenase"/>
    <property type="match status" value="2"/>
</dbReference>
<dbReference type="Proteomes" id="UP000182057">
    <property type="component" value="Unassembled WGS sequence"/>
</dbReference>
<evidence type="ECO:0000259" key="2">
    <source>
        <dbReference type="SMART" id="SM00421"/>
    </source>
</evidence>
<dbReference type="Gene3D" id="2.60.40.10">
    <property type="entry name" value="Immunoglobulins"/>
    <property type="match status" value="1"/>
</dbReference>
<keyword evidence="1" id="KW-0472">Membrane</keyword>
<dbReference type="GO" id="GO:0006355">
    <property type="term" value="P:regulation of DNA-templated transcription"/>
    <property type="evidence" value="ECO:0007669"/>
    <property type="project" value="InterPro"/>
</dbReference>
<dbReference type="InterPro" id="IPR015943">
    <property type="entry name" value="WD40/YVTN_repeat-like_dom_sf"/>
</dbReference>
<accession>A0A1D3UHS4</accession>
<keyword evidence="1" id="KW-0812">Transmembrane</keyword>
<keyword evidence="1" id="KW-1133">Transmembrane helix</keyword>
<dbReference type="InterPro" id="IPR011123">
    <property type="entry name" value="Y_Y_Y"/>
</dbReference>
<dbReference type="InterPro" id="IPR000792">
    <property type="entry name" value="Tscrpt_reg_LuxR_C"/>
</dbReference>
<feature type="domain" description="HTH luxR-type" evidence="2">
    <location>
        <begin position="925"/>
        <end position="982"/>
    </location>
</feature>
<dbReference type="GO" id="GO:0003677">
    <property type="term" value="F:DNA binding"/>
    <property type="evidence" value="ECO:0007669"/>
    <property type="project" value="InterPro"/>
</dbReference>
<proteinExistence type="predicted"/>
<reference evidence="3 4" key="1">
    <citation type="submission" date="2016-09" db="EMBL/GenBank/DDBJ databases">
        <authorList>
            <person name="Capua I."/>
            <person name="De Benedictis P."/>
            <person name="Joannis T."/>
            <person name="Lombin L.H."/>
            <person name="Cattoli G."/>
        </authorList>
    </citation>
    <scope>NUCLEOTIDE SEQUENCE [LARGE SCALE GENOMIC DNA]</scope>
    <source>
        <strain evidence="3 4">UB20</strain>
    </source>
</reference>
<evidence type="ECO:0000313" key="3">
    <source>
        <dbReference type="EMBL" id="SCQ19700.1"/>
    </source>
</evidence>
<organism evidence="3 4">
    <name type="scientific">Tannerella forsythia</name>
    <name type="common">Bacteroides forsythus</name>
    <dbReference type="NCBI Taxonomy" id="28112"/>
    <lineage>
        <taxon>Bacteria</taxon>
        <taxon>Pseudomonadati</taxon>
        <taxon>Bacteroidota</taxon>
        <taxon>Bacteroidia</taxon>
        <taxon>Bacteroidales</taxon>
        <taxon>Tannerellaceae</taxon>
        <taxon>Tannerella</taxon>
    </lineage>
</organism>
<dbReference type="Gene3D" id="1.10.10.10">
    <property type="entry name" value="Winged helix-like DNA-binding domain superfamily/Winged helix DNA-binding domain"/>
    <property type="match status" value="1"/>
</dbReference>
<gene>
    <name evidence="3" type="ORF">TFUB20_00795</name>
</gene>
<dbReference type="Pfam" id="PF07495">
    <property type="entry name" value="Y_Y_Y"/>
    <property type="match status" value="1"/>
</dbReference>
<protein>
    <submittedName>
        <fullName evidence="3">Y_Y_Y domain protein</fullName>
    </submittedName>
</protein>
<dbReference type="AlphaFoldDB" id="A0A1D3UHS4"/>
<dbReference type="SMART" id="SM00421">
    <property type="entry name" value="HTH_LUXR"/>
    <property type="match status" value="1"/>
</dbReference>
<dbReference type="InterPro" id="IPR013783">
    <property type="entry name" value="Ig-like_fold"/>
</dbReference>
<dbReference type="InterPro" id="IPR036388">
    <property type="entry name" value="WH-like_DNA-bd_sf"/>
</dbReference>